<dbReference type="GeneID" id="108557266"/>
<evidence type="ECO:0000313" key="4">
    <source>
        <dbReference type="RefSeq" id="XP_017769196.1"/>
    </source>
</evidence>
<keyword evidence="2" id="KW-0687">Ribonucleoprotein</keyword>
<dbReference type="RefSeq" id="XP_017769196.1">
    <property type="nucleotide sequence ID" value="XM_017913707.1"/>
</dbReference>
<dbReference type="Gene3D" id="4.10.640.10">
    <property type="entry name" value="Ribosomal protein S18"/>
    <property type="match status" value="1"/>
</dbReference>
<evidence type="ECO:0000256" key="1">
    <source>
        <dbReference type="ARBA" id="ARBA00022980"/>
    </source>
</evidence>
<accession>A0ABM1M3P6</accession>
<keyword evidence="3" id="KW-1185">Reference proteome</keyword>
<dbReference type="PANTHER" id="PTHR13479:SF66">
    <property type="entry name" value="LARGE RIBOSOMAL SUBUNIT PROTEIN ML66"/>
    <property type="match status" value="1"/>
</dbReference>
<dbReference type="PANTHER" id="PTHR13479">
    <property type="entry name" value="30S RIBOSOMAL PROTEIN S18"/>
    <property type="match status" value="1"/>
</dbReference>
<dbReference type="InterPro" id="IPR001648">
    <property type="entry name" value="Ribosomal_bS18"/>
</dbReference>
<name>A0ABM1M3P6_NICVS</name>
<dbReference type="SUPFAM" id="SSF46911">
    <property type="entry name" value="Ribosomal protein S18"/>
    <property type="match status" value="1"/>
</dbReference>
<evidence type="ECO:0000313" key="3">
    <source>
        <dbReference type="Proteomes" id="UP000695000"/>
    </source>
</evidence>
<dbReference type="Proteomes" id="UP000695000">
    <property type="component" value="Unplaced"/>
</dbReference>
<reference evidence="4" key="1">
    <citation type="submission" date="2025-08" db="UniProtKB">
        <authorList>
            <consortium name="RefSeq"/>
        </authorList>
    </citation>
    <scope>IDENTIFICATION</scope>
    <source>
        <tissue evidence="4">Whole Larva</tissue>
    </source>
</reference>
<keyword evidence="1 4" id="KW-0689">Ribosomal protein</keyword>
<dbReference type="Pfam" id="PF01084">
    <property type="entry name" value="Ribosomal_S18"/>
    <property type="match status" value="1"/>
</dbReference>
<evidence type="ECO:0000256" key="2">
    <source>
        <dbReference type="ARBA" id="ARBA00023274"/>
    </source>
</evidence>
<proteinExistence type="predicted"/>
<sequence length="157" mass="18111">MNSILKLSRHFLKLEPIKYSNRAISIYPHLKLKEIYETQNGKELLIEGVHIESPRSKYSLKMEDANKCSLCALDLEVKHTDVLILSQYVRNDGCMLPRRVTGLCGKQQRRVSSLVTMAQKAGLMSNLNPANSNKDPKKRNGYKKYNKYFDESTLKKY</sequence>
<protein>
    <submittedName>
        <fullName evidence="4">28S ribosomal protein S18a, mitochondrial</fullName>
    </submittedName>
</protein>
<gene>
    <name evidence="4" type="primary">LOC108557266</name>
</gene>
<organism evidence="3 4">
    <name type="scientific">Nicrophorus vespilloides</name>
    <name type="common">Boreal carrion beetle</name>
    <dbReference type="NCBI Taxonomy" id="110193"/>
    <lineage>
        <taxon>Eukaryota</taxon>
        <taxon>Metazoa</taxon>
        <taxon>Ecdysozoa</taxon>
        <taxon>Arthropoda</taxon>
        <taxon>Hexapoda</taxon>
        <taxon>Insecta</taxon>
        <taxon>Pterygota</taxon>
        <taxon>Neoptera</taxon>
        <taxon>Endopterygota</taxon>
        <taxon>Coleoptera</taxon>
        <taxon>Polyphaga</taxon>
        <taxon>Staphyliniformia</taxon>
        <taxon>Silphidae</taxon>
        <taxon>Nicrophorinae</taxon>
        <taxon>Nicrophorus</taxon>
    </lineage>
</organism>
<dbReference type="GO" id="GO:0005840">
    <property type="term" value="C:ribosome"/>
    <property type="evidence" value="ECO:0007669"/>
    <property type="project" value="UniProtKB-KW"/>
</dbReference>
<dbReference type="InterPro" id="IPR036870">
    <property type="entry name" value="Ribosomal_bS18_sf"/>
</dbReference>